<keyword evidence="1" id="KW-1133">Transmembrane helix</keyword>
<dbReference type="Pfam" id="PF08757">
    <property type="entry name" value="CotH"/>
    <property type="match status" value="1"/>
</dbReference>
<dbReference type="RefSeq" id="WP_118110531.1">
    <property type="nucleotide sequence ID" value="NZ_QRTF01000021.1"/>
</dbReference>
<accession>A0A3R6C0W4</accession>
<evidence type="ECO:0000313" key="3">
    <source>
        <dbReference type="Proteomes" id="UP000283738"/>
    </source>
</evidence>
<dbReference type="InterPro" id="IPR014867">
    <property type="entry name" value="Spore_coat_CotH_CotH2/3/7"/>
</dbReference>
<feature type="transmembrane region" description="Helical" evidence="1">
    <location>
        <begin position="7"/>
        <end position="28"/>
    </location>
</feature>
<keyword evidence="1" id="KW-0472">Membrane</keyword>
<gene>
    <name evidence="2" type="ORF">DWY96_10210</name>
</gene>
<evidence type="ECO:0000313" key="2">
    <source>
        <dbReference type="EMBL" id="RGQ48158.1"/>
    </source>
</evidence>
<evidence type="ECO:0000256" key="1">
    <source>
        <dbReference type="SAM" id="Phobius"/>
    </source>
</evidence>
<evidence type="ECO:0008006" key="4">
    <source>
        <dbReference type="Google" id="ProtNLM"/>
    </source>
</evidence>
<dbReference type="AlphaFoldDB" id="A0A3R6C0W4"/>
<dbReference type="Proteomes" id="UP000283738">
    <property type="component" value="Unassembled WGS sequence"/>
</dbReference>
<proteinExistence type="predicted"/>
<keyword evidence="1" id="KW-0812">Transmembrane</keyword>
<protein>
    <recommendedName>
        <fullName evidence="4">CotH protein</fullName>
    </recommendedName>
</protein>
<name>A0A3R6C0W4_9FIRM</name>
<comment type="caution">
    <text evidence="2">The sequence shown here is derived from an EMBL/GenBank/DDBJ whole genome shotgun (WGS) entry which is preliminary data.</text>
</comment>
<organism evidence="2 3">
    <name type="scientific">Roseburia inulinivorans</name>
    <dbReference type="NCBI Taxonomy" id="360807"/>
    <lineage>
        <taxon>Bacteria</taxon>
        <taxon>Bacillati</taxon>
        <taxon>Bacillota</taxon>
        <taxon>Clostridia</taxon>
        <taxon>Lachnospirales</taxon>
        <taxon>Lachnospiraceae</taxon>
        <taxon>Roseburia</taxon>
    </lineage>
</organism>
<dbReference type="EMBL" id="QRTF01000021">
    <property type="protein sequence ID" value="RGQ48158.1"/>
    <property type="molecule type" value="Genomic_DNA"/>
</dbReference>
<reference evidence="2 3" key="1">
    <citation type="submission" date="2018-08" db="EMBL/GenBank/DDBJ databases">
        <title>A genome reference for cultivated species of the human gut microbiota.</title>
        <authorList>
            <person name="Zou Y."/>
            <person name="Xue W."/>
            <person name="Luo G."/>
        </authorList>
    </citation>
    <scope>NUCLEOTIDE SEQUENCE [LARGE SCALE GENOMIC DNA]</scope>
    <source>
        <strain evidence="2 3">AF28-15</strain>
    </source>
</reference>
<sequence>MYLKRNYYIKIILLFFTISVLAGTFIYFEKEEAMVVMGVKVIDKDFYEQLIKDKVQMTVDENLQMQGIKLPYNESEGVYYISQSLESDEWNGKIEVNEENQFYWLKDKMFDDKKRAIQNGHVFSYIVVSGDTYAEGKVVFTGLPVICLDGPDDGENRLSQFSIFWINEDTKHYETFQSISMYHQRGAGSVLFNKGNYKISLLDESGNSVKYGVLGMQKDDDWKLNSLYTDSSNVRDQLSYYLWDKMNELEDEPVLSSSMKYCEVFINNEYMGLYGVMVPINRKSMNLKEGDYLYKVRSWGIPSVDDFEYFSEDDDVWVDHIMTLTCKYPFEIGKGEQWKPLMDYYQLFYWDEEKDVSNMEQLVDIDNIIDYYWFCQITYANDNRWKNAYYIMKEQKNGKFKFYKTVWDLNYTWGDNFSDNPQTLWTDFQYHDDLFRDIVDYETLMQMDKDYMVERTQEKWKTWRDTFLNTDSLTSTAKEIMQPLIDSGAWDRNARRWPESENSKDITEMSNWIDYRLNVLDQYIDSLE</sequence>